<keyword evidence="3" id="KW-0813">Transport</keyword>
<feature type="transmembrane region" description="Helical" evidence="8">
    <location>
        <begin position="361"/>
        <end position="379"/>
    </location>
</feature>
<keyword evidence="11" id="KW-1185">Reference proteome</keyword>
<keyword evidence="7 8" id="KW-0472">Membrane</keyword>
<dbReference type="Gene3D" id="1.20.1720.10">
    <property type="entry name" value="Multidrug resistance protein D"/>
    <property type="match status" value="1"/>
</dbReference>
<feature type="transmembrane region" description="Helical" evidence="8">
    <location>
        <begin position="400"/>
        <end position="421"/>
    </location>
</feature>
<reference evidence="10 11" key="1">
    <citation type="journal article" date="2014" name="Int. J. Syst. Evol. Microbiol.">
        <title>Complete genome sequence of Corynebacterium casei LMG S-19264T (=DSM 44701T), isolated from a smear-ripened cheese.</title>
        <authorList>
            <consortium name="US DOE Joint Genome Institute (JGI-PGF)"/>
            <person name="Walter F."/>
            <person name="Albersmeier A."/>
            <person name="Kalinowski J."/>
            <person name="Ruckert C."/>
        </authorList>
    </citation>
    <scope>NUCLEOTIDE SEQUENCE [LARGE SCALE GENOMIC DNA]</scope>
    <source>
        <strain evidence="10 11">CGMCC 1.7286</strain>
    </source>
</reference>
<dbReference type="EMBL" id="BMLT01000005">
    <property type="protein sequence ID" value="GGO81907.1"/>
    <property type="molecule type" value="Genomic_DNA"/>
</dbReference>
<dbReference type="Proteomes" id="UP000599578">
    <property type="component" value="Unassembled WGS sequence"/>
</dbReference>
<keyword evidence="5 8" id="KW-0812">Transmembrane</keyword>
<dbReference type="GO" id="GO:0022857">
    <property type="term" value="F:transmembrane transporter activity"/>
    <property type="evidence" value="ECO:0007669"/>
    <property type="project" value="InterPro"/>
</dbReference>
<dbReference type="Gene3D" id="1.20.1250.20">
    <property type="entry name" value="MFS general substrate transporter like domains"/>
    <property type="match status" value="1"/>
</dbReference>
<dbReference type="PANTHER" id="PTHR42718">
    <property type="entry name" value="MAJOR FACILITATOR SUPERFAMILY MULTIDRUG TRANSPORTER MFSC"/>
    <property type="match status" value="1"/>
</dbReference>
<feature type="transmembrane region" description="Helical" evidence="8">
    <location>
        <begin position="268"/>
        <end position="292"/>
    </location>
</feature>
<dbReference type="PANTHER" id="PTHR42718:SF9">
    <property type="entry name" value="MAJOR FACILITATOR SUPERFAMILY MULTIDRUG TRANSPORTER MFSC"/>
    <property type="match status" value="1"/>
</dbReference>
<feature type="transmembrane region" description="Helical" evidence="8">
    <location>
        <begin position="171"/>
        <end position="193"/>
    </location>
</feature>
<keyword evidence="6 8" id="KW-1133">Transmembrane helix</keyword>
<evidence type="ECO:0000259" key="9">
    <source>
        <dbReference type="PROSITE" id="PS50850"/>
    </source>
</evidence>
<dbReference type="InterPro" id="IPR004638">
    <property type="entry name" value="EmrB-like"/>
</dbReference>
<dbReference type="PROSITE" id="PS50850">
    <property type="entry name" value="MFS"/>
    <property type="match status" value="1"/>
</dbReference>
<feature type="domain" description="Major facilitator superfamily (MFS) profile" evidence="9">
    <location>
        <begin position="19"/>
        <end position="468"/>
    </location>
</feature>
<feature type="transmembrane region" description="Helical" evidence="8">
    <location>
        <begin position="84"/>
        <end position="102"/>
    </location>
</feature>
<feature type="transmembrane region" description="Helical" evidence="8">
    <location>
        <begin position="337"/>
        <end position="355"/>
    </location>
</feature>
<feature type="transmembrane region" description="Helical" evidence="8">
    <location>
        <begin position="114"/>
        <end position="132"/>
    </location>
</feature>
<name>A0A917ZG69_9GAMM</name>
<dbReference type="AlphaFoldDB" id="A0A917ZG69"/>
<dbReference type="InterPro" id="IPR036259">
    <property type="entry name" value="MFS_trans_sf"/>
</dbReference>
<evidence type="ECO:0000313" key="10">
    <source>
        <dbReference type="EMBL" id="GGO81907.1"/>
    </source>
</evidence>
<evidence type="ECO:0000256" key="6">
    <source>
        <dbReference type="ARBA" id="ARBA00022989"/>
    </source>
</evidence>
<feature type="transmembrane region" description="Helical" evidence="8">
    <location>
        <begin position="56"/>
        <end position="77"/>
    </location>
</feature>
<evidence type="ECO:0000313" key="11">
    <source>
        <dbReference type="Proteomes" id="UP000599578"/>
    </source>
</evidence>
<proteinExistence type="inferred from homology"/>
<feature type="transmembrane region" description="Helical" evidence="8">
    <location>
        <begin position="304"/>
        <end position="325"/>
    </location>
</feature>
<evidence type="ECO:0000256" key="7">
    <source>
        <dbReference type="ARBA" id="ARBA00023136"/>
    </source>
</evidence>
<organism evidence="10 11">
    <name type="scientific">Marinobacterium nitratireducens</name>
    <dbReference type="NCBI Taxonomy" id="518897"/>
    <lineage>
        <taxon>Bacteria</taxon>
        <taxon>Pseudomonadati</taxon>
        <taxon>Pseudomonadota</taxon>
        <taxon>Gammaproteobacteria</taxon>
        <taxon>Oceanospirillales</taxon>
        <taxon>Oceanospirillaceae</taxon>
        <taxon>Marinobacterium</taxon>
    </lineage>
</organism>
<feature type="transmembrane region" description="Helical" evidence="8">
    <location>
        <begin position="144"/>
        <end position="165"/>
    </location>
</feature>
<dbReference type="RefSeq" id="WP_188860648.1">
    <property type="nucleotide sequence ID" value="NZ_BMLT01000005.1"/>
</dbReference>
<dbReference type="Pfam" id="PF07690">
    <property type="entry name" value="MFS_1"/>
    <property type="match status" value="1"/>
</dbReference>
<evidence type="ECO:0000256" key="4">
    <source>
        <dbReference type="ARBA" id="ARBA00022475"/>
    </source>
</evidence>
<accession>A0A917ZG69</accession>
<dbReference type="PRINTS" id="PR01036">
    <property type="entry name" value="TCRTETB"/>
</dbReference>
<sequence length="483" mass="51971">MRTTESLFERHGARYRWLATATVMIGTMSMVLASTIINVAIPSIRQAFDINQVQAQWLVTGFMGAMTLGMLTNAWCVKAFGPRATYIVCMSVFLLASLQGALSPDYNWMVLSRVLQGFMAGFIQPLALVVISEVFPLEQRGRGIGIYGFGVILGPALGPALGGLLVDLLSWRAVFFITIPFGLVGLAMAWPFLRSRSGIEKRPRLDLPGLVLLAATLATLFWGLSIGQWEGWGQSLVWLATSLGLLTGFVLRQLYCREPLLDIRVFRSAGFAGSVLVAVTIGASLFAITYLVPLFVQDVQGRSPSAAGALLMPAGLVMAAVFPFSGRLADRFPAPKLALVGLLLMICGLAPMLGANQETPMFMLMLWLLIGRIGLGVMMPPVTAGSLRLLEPALLTQGTGVVNCARQIGGVLGVNLAALMLELSASSDLLDYTDPQAIVAGFQNAFLMLLLLFLAALYPLWLMHRGTQSVSKSMTAVEVVEPE</sequence>
<feature type="transmembrane region" description="Helical" evidence="8">
    <location>
        <begin position="205"/>
        <end position="224"/>
    </location>
</feature>
<dbReference type="SUPFAM" id="SSF103473">
    <property type="entry name" value="MFS general substrate transporter"/>
    <property type="match status" value="1"/>
</dbReference>
<gene>
    <name evidence="10" type="ORF">GCM10011348_22000</name>
</gene>
<protein>
    <submittedName>
        <fullName evidence="10">Multidrug MFS transporter</fullName>
    </submittedName>
</protein>
<feature type="transmembrane region" description="Helical" evidence="8">
    <location>
        <begin position="236"/>
        <end position="256"/>
    </location>
</feature>
<evidence type="ECO:0000256" key="3">
    <source>
        <dbReference type="ARBA" id="ARBA00022448"/>
    </source>
</evidence>
<evidence type="ECO:0000256" key="5">
    <source>
        <dbReference type="ARBA" id="ARBA00022692"/>
    </source>
</evidence>
<comment type="caution">
    <text evidence="10">The sequence shown here is derived from an EMBL/GenBank/DDBJ whole genome shotgun (WGS) entry which is preliminary data.</text>
</comment>
<feature type="transmembrane region" description="Helical" evidence="8">
    <location>
        <begin position="441"/>
        <end position="462"/>
    </location>
</feature>
<evidence type="ECO:0000256" key="8">
    <source>
        <dbReference type="SAM" id="Phobius"/>
    </source>
</evidence>
<dbReference type="NCBIfam" id="TIGR00711">
    <property type="entry name" value="efflux_EmrB"/>
    <property type="match status" value="1"/>
</dbReference>
<dbReference type="InterPro" id="IPR020846">
    <property type="entry name" value="MFS_dom"/>
</dbReference>
<keyword evidence="4" id="KW-1003">Cell membrane</keyword>
<evidence type="ECO:0000256" key="2">
    <source>
        <dbReference type="ARBA" id="ARBA00008537"/>
    </source>
</evidence>
<dbReference type="GO" id="GO:0005886">
    <property type="term" value="C:plasma membrane"/>
    <property type="evidence" value="ECO:0007669"/>
    <property type="project" value="UniProtKB-SubCell"/>
</dbReference>
<comment type="similarity">
    <text evidence="2">Belongs to the major facilitator superfamily. EmrB family.</text>
</comment>
<comment type="subcellular location">
    <subcellularLocation>
        <location evidence="1">Cell membrane</location>
        <topology evidence="1">Multi-pass membrane protein</topology>
    </subcellularLocation>
</comment>
<dbReference type="InterPro" id="IPR011701">
    <property type="entry name" value="MFS"/>
</dbReference>
<feature type="transmembrane region" description="Helical" evidence="8">
    <location>
        <begin position="21"/>
        <end position="44"/>
    </location>
</feature>
<evidence type="ECO:0000256" key="1">
    <source>
        <dbReference type="ARBA" id="ARBA00004651"/>
    </source>
</evidence>